<dbReference type="PANTHER" id="PTHR18901">
    <property type="entry name" value="2-DEOXYGLUCOSE-6-PHOSPHATE PHOSPHATASE 2"/>
    <property type="match status" value="1"/>
</dbReference>
<keyword evidence="2" id="KW-1185">Reference proteome</keyword>
<dbReference type="InterPro" id="IPR023198">
    <property type="entry name" value="PGP-like_dom2"/>
</dbReference>
<protein>
    <submittedName>
        <fullName evidence="1">HAD family phosphatase</fullName>
    </submittedName>
</protein>
<dbReference type="Pfam" id="PF13419">
    <property type="entry name" value="HAD_2"/>
    <property type="match status" value="1"/>
</dbReference>
<dbReference type="CDD" id="cd07505">
    <property type="entry name" value="HAD_BPGM-like"/>
    <property type="match status" value="1"/>
</dbReference>
<gene>
    <name evidence="1" type="ORF">LZ495_09335</name>
</gene>
<dbReference type="InterPro" id="IPR023214">
    <property type="entry name" value="HAD_sf"/>
</dbReference>
<dbReference type="AlphaFoldDB" id="A0AA41PZQ4"/>
<reference evidence="1" key="1">
    <citation type="submission" date="2022-01" db="EMBL/GenBank/DDBJ databases">
        <title>Genome-Based Taxonomic Classification of the Phylum Actinobacteria.</title>
        <authorList>
            <person name="Gao Y."/>
        </authorList>
    </citation>
    <scope>NUCLEOTIDE SEQUENCE</scope>
    <source>
        <strain evidence="1">KLBMP 8922</strain>
    </source>
</reference>
<proteinExistence type="predicted"/>
<dbReference type="SFLD" id="SFLDS00003">
    <property type="entry name" value="Haloacid_Dehalogenase"/>
    <property type="match status" value="1"/>
</dbReference>
<dbReference type="SUPFAM" id="SSF56784">
    <property type="entry name" value="HAD-like"/>
    <property type="match status" value="1"/>
</dbReference>
<name>A0AA41PZQ4_9ACTN</name>
<evidence type="ECO:0000313" key="2">
    <source>
        <dbReference type="Proteomes" id="UP001165378"/>
    </source>
</evidence>
<dbReference type="RefSeq" id="WP_235051566.1">
    <property type="nucleotide sequence ID" value="NZ_JAKFHA010000004.1"/>
</dbReference>
<dbReference type="PRINTS" id="PR00413">
    <property type="entry name" value="HADHALOGNASE"/>
</dbReference>
<dbReference type="PANTHER" id="PTHR18901:SF38">
    <property type="entry name" value="PSEUDOURIDINE-5'-PHOSPHATASE"/>
    <property type="match status" value="1"/>
</dbReference>
<organism evidence="1 2">
    <name type="scientific">Yinghuangia soli</name>
    <dbReference type="NCBI Taxonomy" id="2908204"/>
    <lineage>
        <taxon>Bacteria</taxon>
        <taxon>Bacillati</taxon>
        <taxon>Actinomycetota</taxon>
        <taxon>Actinomycetes</taxon>
        <taxon>Kitasatosporales</taxon>
        <taxon>Streptomycetaceae</taxon>
        <taxon>Yinghuangia</taxon>
    </lineage>
</organism>
<dbReference type="InterPro" id="IPR041492">
    <property type="entry name" value="HAD_2"/>
</dbReference>
<dbReference type="InterPro" id="IPR006439">
    <property type="entry name" value="HAD-SF_hydro_IA"/>
</dbReference>
<evidence type="ECO:0000313" key="1">
    <source>
        <dbReference type="EMBL" id="MCF2527412.1"/>
    </source>
</evidence>
<dbReference type="Proteomes" id="UP001165378">
    <property type="component" value="Unassembled WGS sequence"/>
</dbReference>
<sequence>MTALDARAYPGPADADLQAVLCDMDGTLVDTERSWFATEVSVMADLGFHLGPEHAERLLGSPMEPAVAYLLGVSGVPIDPAALEHRINERMVEILSSGVDLRPGAKRLLAELDAAGVPMALVTASSRAIVNAVLPSLGAHHFRITVAGDEVARSKPAPEPYLAAAAALGADPGRCIVLEDSPTGVASGEAAGCVVVAVPSMTDIPAGPRRTVLPSLEGVDLGVLARLVRRRAGVR</sequence>
<comment type="caution">
    <text evidence="1">The sequence shown here is derived from an EMBL/GenBank/DDBJ whole genome shotgun (WGS) entry which is preliminary data.</text>
</comment>
<dbReference type="SFLD" id="SFLDG01129">
    <property type="entry name" value="C1.5:_HAD__Beta-PGM__Phosphata"/>
    <property type="match status" value="1"/>
</dbReference>
<dbReference type="Gene3D" id="1.10.150.240">
    <property type="entry name" value="Putative phosphatase, domain 2"/>
    <property type="match status" value="1"/>
</dbReference>
<dbReference type="Gene3D" id="3.40.50.1000">
    <property type="entry name" value="HAD superfamily/HAD-like"/>
    <property type="match status" value="1"/>
</dbReference>
<dbReference type="InterPro" id="IPR036412">
    <property type="entry name" value="HAD-like_sf"/>
</dbReference>
<accession>A0AA41PZQ4</accession>
<dbReference type="NCBIfam" id="TIGR01509">
    <property type="entry name" value="HAD-SF-IA-v3"/>
    <property type="match status" value="1"/>
</dbReference>
<dbReference type="EMBL" id="JAKFHA010000004">
    <property type="protein sequence ID" value="MCF2527412.1"/>
    <property type="molecule type" value="Genomic_DNA"/>
</dbReference>